<sequence>MAVALSNYDYARLPSNVWLRILSYADTNTLLAIEATASCFTNILRDEHLATNVVCAPSSDEMTLQRFFTKRVMHKMEVLDVSNCMVAAPDVILSWIGTCNTLTELRCVNCPLPYTGLLIVLMERLPHLQRIDWSFFGENFSDDMYRVMARYNEMVIPQLRSTYVEVACQPANNHAFLSFLLKRCIVLLKLHLHALYGDFTEATALCLGAATLTISSDPTLIYSTELDAVRGQQSFFNSFLRLMQVPSICWAESIVWGNIVFLRPYTACTSSSHTHAVPPRIRQVVVALSNEESVHLALSEAAIYMTWTHIEALPLALLPVVESDTPTCASRNFRVPLMTFILSFPVLTELNLNSFHFSGGIDCCNILAALTVRLRALSLAPCGINRKTSFINLAKVSSKLEELDVRMNSDDVSSHCDSCSQPFRVREHDAAILQQGSTLRRFTLCGVLNVYSLDFIASLRPSEIRLSLMPWHTISQTWSFGHLLRCNDNLRSLVLRNHTLFRGLEFYQKNLDALSHLNHLSLDVRTPSEFGKVGLFFSHMTARLPVLETLHLHYGRGDNIVRTLTWFRQPDWHRETHREGRNRGALLMDRPCIGCSMATFIGLAKPRHHRKNCL</sequence>
<feature type="domain" description="F-box" evidence="1">
    <location>
        <begin position="7"/>
        <end position="53"/>
    </location>
</feature>
<name>A0A9J6FM03_HAELO</name>
<comment type="caution">
    <text evidence="2">The sequence shown here is derived from an EMBL/GenBank/DDBJ whole genome shotgun (WGS) entry which is preliminary data.</text>
</comment>
<dbReference type="Gene3D" id="3.80.10.10">
    <property type="entry name" value="Ribonuclease Inhibitor"/>
    <property type="match status" value="2"/>
</dbReference>
<dbReference type="OMA" id="MARYNEM"/>
<evidence type="ECO:0000313" key="3">
    <source>
        <dbReference type="Proteomes" id="UP000821853"/>
    </source>
</evidence>
<dbReference type="OrthoDB" id="6497189at2759"/>
<evidence type="ECO:0000259" key="1">
    <source>
        <dbReference type="PROSITE" id="PS50181"/>
    </source>
</evidence>
<reference evidence="2 3" key="1">
    <citation type="journal article" date="2020" name="Cell">
        <title>Large-Scale Comparative Analyses of Tick Genomes Elucidate Their Genetic Diversity and Vector Capacities.</title>
        <authorList>
            <consortium name="Tick Genome and Microbiome Consortium (TIGMIC)"/>
            <person name="Jia N."/>
            <person name="Wang J."/>
            <person name="Shi W."/>
            <person name="Du L."/>
            <person name="Sun Y."/>
            <person name="Zhan W."/>
            <person name="Jiang J.F."/>
            <person name="Wang Q."/>
            <person name="Zhang B."/>
            <person name="Ji P."/>
            <person name="Bell-Sakyi L."/>
            <person name="Cui X.M."/>
            <person name="Yuan T.T."/>
            <person name="Jiang B.G."/>
            <person name="Yang W.F."/>
            <person name="Lam T.T."/>
            <person name="Chang Q.C."/>
            <person name="Ding S.J."/>
            <person name="Wang X.J."/>
            <person name="Zhu J.G."/>
            <person name="Ruan X.D."/>
            <person name="Zhao L."/>
            <person name="Wei J.T."/>
            <person name="Ye R.Z."/>
            <person name="Que T.C."/>
            <person name="Du C.H."/>
            <person name="Zhou Y.H."/>
            <person name="Cheng J.X."/>
            <person name="Dai P.F."/>
            <person name="Guo W.B."/>
            <person name="Han X.H."/>
            <person name="Huang E.J."/>
            <person name="Li L.F."/>
            <person name="Wei W."/>
            <person name="Gao Y.C."/>
            <person name="Liu J.Z."/>
            <person name="Shao H.Z."/>
            <person name="Wang X."/>
            <person name="Wang C.C."/>
            <person name="Yang T.C."/>
            <person name="Huo Q.B."/>
            <person name="Li W."/>
            <person name="Chen H.Y."/>
            <person name="Chen S.E."/>
            <person name="Zhou L.G."/>
            <person name="Ni X.B."/>
            <person name="Tian J.H."/>
            <person name="Sheng Y."/>
            <person name="Liu T."/>
            <person name="Pan Y.S."/>
            <person name="Xia L.Y."/>
            <person name="Li J."/>
            <person name="Zhao F."/>
            <person name="Cao W.C."/>
        </authorList>
    </citation>
    <scope>NUCLEOTIDE SEQUENCE [LARGE SCALE GENOMIC DNA]</scope>
    <source>
        <strain evidence="2">HaeL-2018</strain>
    </source>
</reference>
<dbReference type="Proteomes" id="UP000821853">
    <property type="component" value="Chromosome 10"/>
</dbReference>
<dbReference type="PROSITE" id="PS50181">
    <property type="entry name" value="FBOX"/>
    <property type="match status" value="1"/>
</dbReference>
<proteinExistence type="predicted"/>
<accession>A0A9J6FM03</accession>
<dbReference type="InterPro" id="IPR001810">
    <property type="entry name" value="F-box_dom"/>
</dbReference>
<dbReference type="VEuPathDB" id="VectorBase:HLOH_046420"/>
<dbReference type="AlphaFoldDB" id="A0A9J6FM03"/>
<dbReference type="EMBL" id="JABSTR010000002">
    <property type="protein sequence ID" value="KAH9363867.1"/>
    <property type="molecule type" value="Genomic_DNA"/>
</dbReference>
<evidence type="ECO:0000313" key="2">
    <source>
        <dbReference type="EMBL" id="KAH9363867.1"/>
    </source>
</evidence>
<organism evidence="2 3">
    <name type="scientific">Haemaphysalis longicornis</name>
    <name type="common">Bush tick</name>
    <dbReference type="NCBI Taxonomy" id="44386"/>
    <lineage>
        <taxon>Eukaryota</taxon>
        <taxon>Metazoa</taxon>
        <taxon>Ecdysozoa</taxon>
        <taxon>Arthropoda</taxon>
        <taxon>Chelicerata</taxon>
        <taxon>Arachnida</taxon>
        <taxon>Acari</taxon>
        <taxon>Parasitiformes</taxon>
        <taxon>Ixodida</taxon>
        <taxon>Ixodoidea</taxon>
        <taxon>Ixodidae</taxon>
        <taxon>Haemaphysalinae</taxon>
        <taxon>Haemaphysalis</taxon>
    </lineage>
</organism>
<keyword evidence="3" id="KW-1185">Reference proteome</keyword>
<dbReference type="SUPFAM" id="SSF52047">
    <property type="entry name" value="RNI-like"/>
    <property type="match status" value="1"/>
</dbReference>
<dbReference type="InterPro" id="IPR032675">
    <property type="entry name" value="LRR_dom_sf"/>
</dbReference>
<gene>
    <name evidence="2" type="ORF">HPB48_009113</name>
</gene>
<protein>
    <recommendedName>
        <fullName evidence="1">F-box domain-containing protein</fullName>
    </recommendedName>
</protein>